<protein>
    <recommendedName>
        <fullName evidence="7">Glutathione S-transferase</fullName>
    </recommendedName>
</protein>
<dbReference type="Pfam" id="PF02798">
    <property type="entry name" value="GST_N"/>
    <property type="match status" value="1"/>
</dbReference>
<accession>A0A7W4NU29</accession>
<dbReference type="InterPro" id="IPR010987">
    <property type="entry name" value="Glutathione-S-Trfase_C-like"/>
</dbReference>
<evidence type="ECO:0000256" key="1">
    <source>
        <dbReference type="RuleBase" id="RU003494"/>
    </source>
</evidence>
<evidence type="ECO:0000259" key="4">
    <source>
        <dbReference type="PROSITE" id="PS50405"/>
    </source>
</evidence>
<feature type="region of interest" description="Disordered" evidence="2">
    <location>
        <begin position="1"/>
        <end position="47"/>
    </location>
</feature>
<evidence type="ECO:0000313" key="6">
    <source>
        <dbReference type="Proteomes" id="UP000589085"/>
    </source>
</evidence>
<dbReference type="RefSeq" id="WP_182999719.1">
    <property type="nucleotide sequence ID" value="NZ_JABEQJ010000089.1"/>
</dbReference>
<feature type="non-terminal residue" evidence="5">
    <location>
        <position position="1"/>
    </location>
</feature>
<proteinExistence type="inferred from homology"/>
<dbReference type="SFLD" id="SFLDS00019">
    <property type="entry name" value="Glutathione_Transferase_(cytos"/>
    <property type="match status" value="1"/>
</dbReference>
<dbReference type="PROSITE" id="PS50405">
    <property type="entry name" value="GST_CTER"/>
    <property type="match status" value="1"/>
</dbReference>
<evidence type="ECO:0000256" key="2">
    <source>
        <dbReference type="SAM" id="MobiDB-lite"/>
    </source>
</evidence>
<dbReference type="Pfam" id="PF00043">
    <property type="entry name" value="GST_C"/>
    <property type="match status" value="1"/>
</dbReference>
<evidence type="ECO:0000259" key="3">
    <source>
        <dbReference type="PROSITE" id="PS50404"/>
    </source>
</evidence>
<dbReference type="SUPFAM" id="SSF52833">
    <property type="entry name" value="Thioredoxin-like"/>
    <property type="match status" value="1"/>
</dbReference>
<evidence type="ECO:0000313" key="5">
    <source>
        <dbReference type="EMBL" id="MBB2162915.1"/>
    </source>
</evidence>
<gene>
    <name evidence="5" type="ORF">HLH48_22845</name>
</gene>
<sequence>PRPPFHSDSRRSCRPSATSFHKGRSAPQCLGKPCPTPPVGDEDTGSEEFLKINPRGRVPVLIDGEEIITECPAILFYLSSLFSDRNFWPKSVLEQARCWEWFNWLSSNVHAVAYGQIWRPGRFIEDEHQWNNIISKGKNNFQEFIGVVENNISGRTWCVGEAYSCVDPYLFVFYSWGKAIGLDMESSFPAWSRHAARMLERSAVQNALRQEGLIP</sequence>
<feature type="domain" description="GST C-terminal" evidence="4">
    <location>
        <begin position="91"/>
        <end position="215"/>
    </location>
</feature>
<dbReference type="InterPro" id="IPR040079">
    <property type="entry name" value="Glutathione_S-Trfase"/>
</dbReference>
<dbReference type="Gene3D" id="3.40.30.10">
    <property type="entry name" value="Glutaredoxin"/>
    <property type="match status" value="1"/>
</dbReference>
<dbReference type="InterPro" id="IPR036282">
    <property type="entry name" value="Glutathione-S-Trfase_C_sf"/>
</dbReference>
<dbReference type="InterPro" id="IPR004045">
    <property type="entry name" value="Glutathione_S-Trfase_N"/>
</dbReference>
<dbReference type="PROSITE" id="PS50404">
    <property type="entry name" value="GST_NTER"/>
    <property type="match status" value="1"/>
</dbReference>
<dbReference type="InterPro" id="IPR036249">
    <property type="entry name" value="Thioredoxin-like_sf"/>
</dbReference>
<dbReference type="CDD" id="cd00570">
    <property type="entry name" value="GST_N_family"/>
    <property type="match status" value="1"/>
</dbReference>
<feature type="domain" description="GST N-terminal" evidence="3">
    <location>
        <begin position="1"/>
        <end position="86"/>
    </location>
</feature>
<dbReference type="PANTHER" id="PTHR44051">
    <property type="entry name" value="GLUTATHIONE S-TRANSFERASE-RELATED"/>
    <property type="match status" value="1"/>
</dbReference>
<feature type="compositionally biased region" description="Basic and acidic residues" evidence="2">
    <location>
        <begin position="1"/>
        <end position="11"/>
    </location>
</feature>
<dbReference type="InterPro" id="IPR004046">
    <property type="entry name" value="GST_C"/>
</dbReference>
<organism evidence="5 6">
    <name type="scientific">Gluconacetobacter sacchari</name>
    <dbReference type="NCBI Taxonomy" id="92759"/>
    <lineage>
        <taxon>Bacteria</taxon>
        <taxon>Pseudomonadati</taxon>
        <taxon>Pseudomonadota</taxon>
        <taxon>Alphaproteobacteria</taxon>
        <taxon>Acetobacterales</taxon>
        <taxon>Acetobacteraceae</taxon>
        <taxon>Gluconacetobacter</taxon>
    </lineage>
</organism>
<reference evidence="5 6" key="1">
    <citation type="submission" date="2020-04" db="EMBL/GenBank/DDBJ databases">
        <title>Description of novel Gluconacetobacter.</title>
        <authorList>
            <person name="Sombolestani A."/>
        </authorList>
    </citation>
    <scope>NUCLEOTIDE SEQUENCE [LARGE SCALE GENOMIC DNA]</scope>
    <source>
        <strain evidence="5 6">LMG 19747</strain>
    </source>
</reference>
<dbReference type="SUPFAM" id="SSF47616">
    <property type="entry name" value="GST C-terminal domain-like"/>
    <property type="match status" value="1"/>
</dbReference>
<dbReference type="Proteomes" id="UP000589085">
    <property type="component" value="Unassembled WGS sequence"/>
</dbReference>
<dbReference type="AlphaFoldDB" id="A0A7W4NU29"/>
<evidence type="ECO:0008006" key="7">
    <source>
        <dbReference type="Google" id="ProtNLM"/>
    </source>
</evidence>
<dbReference type="EMBL" id="JABEQJ010000089">
    <property type="protein sequence ID" value="MBB2162915.1"/>
    <property type="molecule type" value="Genomic_DNA"/>
</dbReference>
<dbReference type="SFLD" id="SFLDG00358">
    <property type="entry name" value="Main_(cytGST)"/>
    <property type="match status" value="1"/>
</dbReference>
<dbReference type="Gene3D" id="1.20.1050.10">
    <property type="match status" value="1"/>
</dbReference>
<comment type="similarity">
    <text evidence="1">Belongs to the GST superfamily.</text>
</comment>
<dbReference type="PANTHER" id="PTHR44051:SF8">
    <property type="entry name" value="GLUTATHIONE S-TRANSFERASE GSTA"/>
    <property type="match status" value="1"/>
</dbReference>
<dbReference type="CDD" id="cd03188">
    <property type="entry name" value="GST_C_Beta"/>
    <property type="match status" value="1"/>
</dbReference>
<name>A0A7W4NU29_9PROT</name>
<comment type="caution">
    <text evidence="5">The sequence shown here is derived from an EMBL/GenBank/DDBJ whole genome shotgun (WGS) entry which is preliminary data.</text>
</comment>